<accession>A0A2U1BBF6</accession>
<dbReference type="PANTHER" id="PTHR12631">
    <property type="entry name" value="ALPHA-L-IDURONIDASE"/>
    <property type="match status" value="1"/>
</dbReference>
<evidence type="ECO:0000256" key="1">
    <source>
        <dbReference type="ARBA" id="ARBA00022801"/>
    </source>
</evidence>
<proteinExistence type="inferred from homology"/>
<dbReference type="RefSeq" id="WP_116882353.1">
    <property type="nucleotide sequence ID" value="NZ_CABMMC010000017.1"/>
</dbReference>
<dbReference type="Gene3D" id="3.20.20.80">
    <property type="entry name" value="Glycosidases"/>
    <property type="match status" value="1"/>
</dbReference>
<gene>
    <name evidence="5" type="ORF">C8D82_101158</name>
</gene>
<evidence type="ECO:0000256" key="2">
    <source>
        <dbReference type="ARBA" id="ARBA00023295"/>
    </source>
</evidence>
<dbReference type="InterPro" id="IPR001547">
    <property type="entry name" value="Glyco_hydro_5"/>
</dbReference>
<name>A0A2U1BBF6_9BACT</name>
<dbReference type="PANTHER" id="PTHR12631:SF10">
    <property type="entry name" value="BETA-XYLOSIDASE-LIKE PROTEIN-RELATED"/>
    <property type="match status" value="1"/>
</dbReference>
<dbReference type="Proteomes" id="UP000245959">
    <property type="component" value="Unassembled WGS sequence"/>
</dbReference>
<evidence type="ECO:0000313" key="5">
    <source>
        <dbReference type="EMBL" id="PVY45961.1"/>
    </source>
</evidence>
<comment type="similarity">
    <text evidence="3">Belongs to the glycosyl hydrolase 5 (cellulase A) family.</text>
</comment>
<comment type="caution">
    <text evidence="5">The sequence shown here is derived from an EMBL/GenBank/DDBJ whole genome shotgun (WGS) entry which is preliminary data.</text>
</comment>
<keyword evidence="6" id="KW-1185">Reference proteome</keyword>
<dbReference type="OrthoDB" id="9800974at2"/>
<dbReference type="InterPro" id="IPR017853">
    <property type="entry name" value="GH"/>
</dbReference>
<evidence type="ECO:0000256" key="3">
    <source>
        <dbReference type="RuleBase" id="RU361153"/>
    </source>
</evidence>
<dbReference type="GO" id="GO:0000272">
    <property type="term" value="P:polysaccharide catabolic process"/>
    <property type="evidence" value="ECO:0007669"/>
    <property type="project" value="InterPro"/>
</dbReference>
<protein>
    <submittedName>
        <fullName evidence="5">Cellulase (Glycosyl hydrolase family 5)</fullName>
    </submittedName>
</protein>
<dbReference type="AlphaFoldDB" id="A0A2U1BBF6"/>
<keyword evidence="1 3" id="KW-0378">Hydrolase</keyword>
<dbReference type="SUPFAM" id="SSF51445">
    <property type="entry name" value="(Trans)glycosidases"/>
    <property type="match status" value="1"/>
</dbReference>
<dbReference type="EMBL" id="QEKH01000001">
    <property type="protein sequence ID" value="PVY45961.1"/>
    <property type="molecule type" value="Genomic_DNA"/>
</dbReference>
<dbReference type="Pfam" id="PF00150">
    <property type="entry name" value="Cellulase"/>
    <property type="match status" value="1"/>
</dbReference>
<sequence>MKPIPLLGMATHLTKLAPEAAEQEIRLMCDAGITAIRTGFLWDTLEPEPGRFRFDRLDELVDRLNAAGLEILGTIARTPVWAGGGQSDGRFRFHPPREPEEFAQFAARLAGRYRGRVSAWEIWNEPNSNNFWYPQADAGAYMALLHAAYRAIKAAAPEVPVLHGGIACCREHRINFGFMEQLFERGLSDCCDIINLHPYSGPNVPETEFDATFDRFAEMMRRHRCAKPVWLTELGTPVHSRFVPTETEQAFHLARHWLTSMKRPEIERLYWYDFRDDGDDPANFEHHFGIIAADFRLKPAYHACREMNRQLAGAEYRGESAIPGGGRLIRFERPDDTLFLLWSDARQTRLLRGIGFDLTETTMTGLPCPLFRKQDTIDLTIGPEPVQLLLAKADADRFQQALLHSTALIGI</sequence>
<dbReference type="GeneID" id="78293692"/>
<evidence type="ECO:0000259" key="4">
    <source>
        <dbReference type="Pfam" id="PF00150"/>
    </source>
</evidence>
<dbReference type="GO" id="GO:0004553">
    <property type="term" value="F:hydrolase activity, hydrolyzing O-glycosyl compounds"/>
    <property type="evidence" value="ECO:0007669"/>
    <property type="project" value="InterPro"/>
</dbReference>
<reference evidence="5 6" key="1">
    <citation type="submission" date="2018-04" db="EMBL/GenBank/DDBJ databases">
        <title>Genomic Encyclopedia of Type Strains, Phase IV (KMG-IV): sequencing the most valuable type-strain genomes for metagenomic binning, comparative biology and taxonomic classification.</title>
        <authorList>
            <person name="Goeker M."/>
        </authorList>
    </citation>
    <scope>NUCLEOTIDE SEQUENCE [LARGE SCALE GENOMIC DNA]</scope>
    <source>
        <strain evidence="5 6">DSM 14823</strain>
    </source>
</reference>
<keyword evidence="2 3" id="KW-0326">Glycosidase</keyword>
<feature type="domain" description="Glycoside hydrolase family 5" evidence="4">
    <location>
        <begin position="3"/>
        <end position="271"/>
    </location>
</feature>
<dbReference type="InterPro" id="IPR051923">
    <property type="entry name" value="Glycosyl_Hydrolase_39"/>
</dbReference>
<organism evidence="5 6">
    <name type="scientific">Victivallis vadensis</name>
    <dbReference type="NCBI Taxonomy" id="172901"/>
    <lineage>
        <taxon>Bacteria</taxon>
        <taxon>Pseudomonadati</taxon>
        <taxon>Lentisphaerota</taxon>
        <taxon>Lentisphaeria</taxon>
        <taxon>Victivallales</taxon>
        <taxon>Victivallaceae</taxon>
        <taxon>Victivallis</taxon>
    </lineage>
</organism>
<evidence type="ECO:0000313" key="6">
    <source>
        <dbReference type="Proteomes" id="UP000245959"/>
    </source>
</evidence>